<sequence>MRVIIFFALFLILSGLVCNRDLQAQGYLLSELDISYSSEPLLGEVFEQISSQRDFYFSYQSDLIDLDARLPLRQYNGTLEGFLYEVLGNAYVFSEHEGYLIIRYAPGQLDVALEVDLNGKVPVLRGQIIDLNSGKSIPDASIIEKSGLAYTMSDSRGFFELRLKPASATSTWLTLRKENYRDTSFVLLPSVEVDPDKPGWAEFRFLPSGETGDNLENSFWGGLFIGFRQRMQRLNLAGFFAESPVQISLTPGLSTQGIFSSQMINNFSLNLLGGYTAGVEGIEAAGLFNLNQRMVSGMQTAGLFNLVGGGVSGFQAAGIFNNVYGRLSGFQVAGLVNLLGADLDGAQVAGLINRVSGKAPVQVAGWANIAQSSDRVQVAGLYNLTKADAGIAQIAGLANRSGGGVSYQIAGLINRADTVTRLQLGLINVASSSDYPMGLINIIGDGEQSIALGMDETSFSRLSLRTGGRKMYGLIATGILLQSPPEYGLELGLGIHLMRKMRYSMDLEIVERILINSPHRLSSLRFLQGYKQGKHLKFFAGPSLGLHGGDTNNEVFRQGVQLIKWNRNSQTHSIQLGVAGGIQWVF</sequence>
<dbReference type="STRING" id="388280.SAMN04488057_102147"/>
<evidence type="ECO:0008006" key="3">
    <source>
        <dbReference type="Google" id="ProtNLM"/>
    </source>
</evidence>
<dbReference type="RefSeq" id="WP_143155898.1">
    <property type="nucleotide sequence ID" value="NZ_FRCY01000002.1"/>
</dbReference>
<evidence type="ECO:0000313" key="1">
    <source>
        <dbReference type="EMBL" id="SHM56073.1"/>
    </source>
</evidence>
<dbReference type="InterPro" id="IPR008969">
    <property type="entry name" value="CarboxyPept-like_regulatory"/>
</dbReference>
<proteinExistence type="predicted"/>
<organism evidence="1 2">
    <name type="scientific">Cyclobacterium lianum</name>
    <dbReference type="NCBI Taxonomy" id="388280"/>
    <lineage>
        <taxon>Bacteria</taxon>
        <taxon>Pseudomonadati</taxon>
        <taxon>Bacteroidota</taxon>
        <taxon>Cytophagia</taxon>
        <taxon>Cytophagales</taxon>
        <taxon>Cyclobacteriaceae</taxon>
        <taxon>Cyclobacterium</taxon>
    </lineage>
</organism>
<dbReference type="SUPFAM" id="SSF49464">
    <property type="entry name" value="Carboxypeptidase regulatory domain-like"/>
    <property type="match status" value="1"/>
</dbReference>
<reference evidence="1 2" key="1">
    <citation type="submission" date="2016-11" db="EMBL/GenBank/DDBJ databases">
        <authorList>
            <person name="Jaros S."/>
            <person name="Januszkiewicz K."/>
            <person name="Wedrychowicz H."/>
        </authorList>
    </citation>
    <scope>NUCLEOTIDE SEQUENCE [LARGE SCALE GENOMIC DNA]</scope>
    <source>
        <strain evidence="1 2">CGMCC 1.6102</strain>
    </source>
</reference>
<evidence type="ECO:0000313" key="2">
    <source>
        <dbReference type="Proteomes" id="UP000184513"/>
    </source>
</evidence>
<keyword evidence="2" id="KW-1185">Reference proteome</keyword>
<dbReference type="EMBL" id="FRCY01000002">
    <property type="protein sequence ID" value="SHM56073.1"/>
    <property type="molecule type" value="Genomic_DNA"/>
</dbReference>
<name>A0A1M7JTL6_9BACT</name>
<dbReference type="AlphaFoldDB" id="A0A1M7JTL6"/>
<dbReference type="Proteomes" id="UP000184513">
    <property type="component" value="Unassembled WGS sequence"/>
</dbReference>
<gene>
    <name evidence="1" type="ORF">SAMN04488057_102147</name>
</gene>
<protein>
    <recommendedName>
        <fullName evidence="3">CarboxypepD_reg-like domain-containing protein</fullName>
    </recommendedName>
</protein>
<dbReference type="OrthoDB" id="5505971at2"/>
<accession>A0A1M7JTL6</accession>